<organism evidence="2 3">
    <name type="scientific">Acinetobacter haemolyticus</name>
    <dbReference type="NCBI Taxonomy" id="29430"/>
    <lineage>
        <taxon>Bacteria</taxon>
        <taxon>Pseudomonadati</taxon>
        <taxon>Pseudomonadota</taxon>
        <taxon>Gammaproteobacteria</taxon>
        <taxon>Moraxellales</taxon>
        <taxon>Moraxellaceae</taxon>
        <taxon>Acinetobacter</taxon>
    </lineage>
</organism>
<evidence type="ECO:0000313" key="3">
    <source>
        <dbReference type="Proteomes" id="UP000670925"/>
    </source>
</evidence>
<evidence type="ECO:0000313" key="2">
    <source>
        <dbReference type="EMBL" id="MBO3659322.1"/>
    </source>
</evidence>
<proteinExistence type="predicted"/>
<dbReference type="EMBL" id="JAGFOT010000017">
    <property type="protein sequence ID" value="MBO3659322.1"/>
    <property type="molecule type" value="Genomic_DNA"/>
</dbReference>
<dbReference type="AlphaFoldDB" id="A0AAW4JEY7"/>
<dbReference type="InterPro" id="IPR029058">
    <property type="entry name" value="AB_hydrolase_fold"/>
</dbReference>
<dbReference type="SUPFAM" id="SSF53474">
    <property type="entry name" value="alpha/beta-Hydrolases"/>
    <property type="match status" value="1"/>
</dbReference>
<dbReference type="GO" id="GO:0016788">
    <property type="term" value="F:hydrolase activity, acting on ester bonds"/>
    <property type="evidence" value="ECO:0007669"/>
    <property type="project" value="InterPro"/>
</dbReference>
<reference evidence="2" key="1">
    <citation type="submission" date="2021-03" db="EMBL/GenBank/DDBJ databases">
        <title>Acinetobacter spp. whole-genome sequenced from Terengganu.</title>
        <authorList>
            <person name="Mohd Rani F."/>
        </authorList>
    </citation>
    <scope>NUCLEOTIDE SEQUENCE</scope>
    <source>
        <strain evidence="2">AC1502</strain>
    </source>
</reference>
<dbReference type="Pfam" id="PF07819">
    <property type="entry name" value="PGAP1"/>
    <property type="match status" value="1"/>
</dbReference>
<sequence>MKIIFIHGRSQQGKDPDKLKKDWTKALLLGFEKIGQPYTQPLNIEFPYYGNFLFEETNKAAQKNFQDLLEKGADFSSPNVQEEAFIRELVFEIAAQNGITESEINLEANGDLSKKGIQNWRAVLAALRLLNKIPNIGSAVIEQFTRDVWCYLTNKGVRMAVHDIVNEAFTDDEECIIVGHSLGSVVAYNILMNKQSRSNIKKFITLGSPLGIKAIFERLPTDNPPRKAPSGISTWFNARDKQDVVALYEIPKDKYKGNPIVDNYNGVKNTSENRHGIVEYLSDPNVATEIRKCLL</sequence>
<dbReference type="InterPro" id="IPR012908">
    <property type="entry name" value="PGAP1-ab_dom-like"/>
</dbReference>
<gene>
    <name evidence="2" type="ORF">J5N55_14690</name>
</gene>
<accession>A0AAW4JEY7</accession>
<dbReference type="Proteomes" id="UP000670925">
    <property type="component" value="Unassembled WGS sequence"/>
</dbReference>
<dbReference type="Gene3D" id="3.40.50.1820">
    <property type="entry name" value="alpha/beta hydrolase"/>
    <property type="match status" value="1"/>
</dbReference>
<name>A0AAW4JEY7_ACIHA</name>
<comment type="caution">
    <text evidence="2">The sequence shown here is derived from an EMBL/GenBank/DDBJ whole genome shotgun (WGS) entry which is preliminary data.</text>
</comment>
<feature type="domain" description="GPI inositol-deacylase PGAP1-like alpha/beta" evidence="1">
    <location>
        <begin position="163"/>
        <end position="214"/>
    </location>
</feature>
<dbReference type="RefSeq" id="WP_208464755.1">
    <property type="nucleotide sequence ID" value="NZ_JAGFOT010000017.1"/>
</dbReference>
<evidence type="ECO:0000259" key="1">
    <source>
        <dbReference type="Pfam" id="PF07819"/>
    </source>
</evidence>
<protein>
    <submittedName>
        <fullName evidence="2">Endopeptidase</fullName>
    </submittedName>
</protein>